<dbReference type="EMBL" id="BAAAPZ010000004">
    <property type="protein sequence ID" value="GAA2095378.1"/>
    <property type="molecule type" value="Genomic_DNA"/>
</dbReference>
<dbReference type="CDD" id="cd06558">
    <property type="entry name" value="crotonase-like"/>
    <property type="match status" value="1"/>
</dbReference>
<evidence type="ECO:0000313" key="3">
    <source>
        <dbReference type="EMBL" id="GAA2095378.1"/>
    </source>
</evidence>
<dbReference type="RefSeq" id="WP_291795664.1">
    <property type="nucleotide sequence ID" value="NZ_BAAAPZ010000004.1"/>
</dbReference>
<dbReference type="InterPro" id="IPR001753">
    <property type="entry name" value="Enoyl-CoA_hydra/iso"/>
</dbReference>
<reference evidence="3 4" key="1">
    <citation type="journal article" date="2019" name="Int. J. Syst. Evol. Microbiol.">
        <title>The Global Catalogue of Microorganisms (GCM) 10K type strain sequencing project: providing services to taxonomists for standard genome sequencing and annotation.</title>
        <authorList>
            <consortium name="The Broad Institute Genomics Platform"/>
            <consortium name="The Broad Institute Genome Sequencing Center for Infectious Disease"/>
            <person name="Wu L."/>
            <person name="Ma J."/>
        </authorList>
    </citation>
    <scope>NUCLEOTIDE SEQUENCE [LARGE SCALE GENOMIC DNA]</scope>
    <source>
        <strain evidence="3 4">JCM 15900</strain>
    </source>
</reference>
<dbReference type="Proteomes" id="UP001500984">
    <property type="component" value="Unassembled WGS sequence"/>
</dbReference>
<feature type="region of interest" description="Disordered" evidence="2">
    <location>
        <begin position="81"/>
        <end position="106"/>
    </location>
</feature>
<dbReference type="InterPro" id="IPR014748">
    <property type="entry name" value="Enoyl-CoA_hydra_C"/>
</dbReference>
<accession>A0ABN2WP56</accession>
<dbReference type="Pfam" id="PF00378">
    <property type="entry name" value="ECH_1"/>
    <property type="match status" value="2"/>
</dbReference>
<dbReference type="Gene3D" id="3.90.226.10">
    <property type="entry name" value="2-enoyl-CoA Hydratase, Chain A, domain 1"/>
    <property type="match status" value="1"/>
</dbReference>
<dbReference type="SUPFAM" id="SSF52096">
    <property type="entry name" value="ClpP/crotonase"/>
    <property type="match status" value="1"/>
</dbReference>
<evidence type="ECO:0000256" key="1">
    <source>
        <dbReference type="ARBA" id="ARBA00005254"/>
    </source>
</evidence>
<dbReference type="Gene3D" id="1.10.12.10">
    <property type="entry name" value="Lyase 2-enoyl-coa Hydratase, Chain A, domain 2"/>
    <property type="match status" value="1"/>
</dbReference>
<dbReference type="InterPro" id="IPR051053">
    <property type="entry name" value="ECH/Chromodomain_protein"/>
</dbReference>
<sequence length="327" mass="34542">MAEPVLQTLRYEVEGRVAVITLDSPTNNNGFTPRMSEELIATARRADSDDAVRVVVLTGTGRFFCPGADLSAGSDTFDLEARGDATPAGGADGEAAGVTAGERADGETIDGIHRDRGGRVALTFASMRKPIITAFNGAAVGVGATMSLPTDIRIASEEAKFGFVFARRGIAPEAASSWFLPRIVGISQALDWIYTGRVFSAQEALEKGLVSRVVPAAELRDTAVGLAQEIAEGTSAVSLGVSRQLLWSMLTAPSPWEAHRLDSRAIYELGRGADAAEGVTSFLEKRPPQFDLTVPADYPDWMPRFPEQSGGARSGGEQNGPSAGAER</sequence>
<dbReference type="NCBIfam" id="NF006109">
    <property type="entry name" value="PRK08260.1"/>
    <property type="match status" value="1"/>
</dbReference>
<comment type="caution">
    <text evidence="3">The sequence shown here is derived from an EMBL/GenBank/DDBJ whole genome shotgun (WGS) entry which is preliminary data.</text>
</comment>
<keyword evidence="4" id="KW-1185">Reference proteome</keyword>
<feature type="region of interest" description="Disordered" evidence="2">
    <location>
        <begin position="296"/>
        <end position="327"/>
    </location>
</feature>
<protein>
    <submittedName>
        <fullName evidence="3">Crotonase/enoyl-CoA hydratase family protein</fullName>
    </submittedName>
</protein>
<organism evidence="3 4">
    <name type="scientific">Brevibacterium salitolerans</name>
    <dbReference type="NCBI Taxonomy" id="1403566"/>
    <lineage>
        <taxon>Bacteria</taxon>
        <taxon>Bacillati</taxon>
        <taxon>Actinomycetota</taxon>
        <taxon>Actinomycetes</taxon>
        <taxon>Micrococcales</taxon>
        <taxon>Brevibacteriaceae</taxon>
        <taxon>Brevibacterium</taxon>
    </lineage>
</organism>
<evidence type="ECO:0000256" key="2">
    <source>
        <dbReference type="SAM" id="MobiDB-lite"/>
    </source>
</evidence>
<dbReference type="PANTHER" id="PTHR43684:SF4">
    <property type="entry name" value="ENOYL-COA HYDRATASE_ISOMERASE FAMILY PROTEIN (AFU_ORTHOLOGUE AFUA_1G01890)"/>
    <property type="match status" value="1"/>
</dbReference>
<dbReference type="InterPro" id="IPR029045">
    <property type="entry name" value="ClpP/crotonase-like_dom_sf"/>
</dbReference>
<proteinExistence type="inferred from homology"/>
<comment type="similarity">
    <text evidence="1">Belongs to the enoyl-CoA hydratase/isomerase family.</text>
</comment>
<name>A0ABN2WP56_9MICO</name>
<evidence type="ECO:0000313" key="4">
    <source>
        <dbReference type="Proteomes" id="UP001500984"/>
    </source>
</evidence>
<gene>
    <name evidence="3" type="ORF">GCM10009823_14930</name>
</gene>
<dbReference type="PANTHER" id="PTHR43684">
    <property type="match status" value="1"/>
</dbReference>